<evidence type="ECO:0000256" key="1">
    <source>
        <dbReference type="SAM" id="MobiDB-lite"/>
    </source>
</evidence>
<name>A0A918QFI4_9ACTN</name>
<evidence type="ECO:0000313" key="3">
    <source>
        <dbReference type="Proteomes" id="UP000634660"/>
    </source>
</evidence>
<comment type="caution">
    <text evidence="2">The sequence shown here is derived from an EMBL/GenBank/DDBJ whole genome shotgun (WGS) entry which is preliminary data.</text>
</comment>
<feature type="region of interest" description="Disordered" evidence="1">
    <location>
        <begin position="1"/>
        <end position="54"/>
    </location>
</feature>
<sequence length="1683" mass="178866">MSTHPIDTQTGTAADAGTDVKNETEEKDGADMSTGTADEAHHTDTDTDTDSGSAGQLLKAGAVLPPGTTGAGPHAVDLTARAYRHPALGDDRVVVRLAAAELGAAEDLAAGFLGLVRDPGEPPVVGLGRRQALGFPEWVLVHHPEDGHHALAVVPELDRLARQAKSKPKAALDACHELAGRLGAAVPHFLPVFYEQAARTFLAVENTTYAAQLFGRARTAEAQHGLTVDEDRLDAVFLEFALAGALPVKVLTGYGKELATRVTPAEAHARFRRLCVRRTAGGLAPSAQAATELRRLARAAGLTGSEPEEDYLAELLPLPATLRAASGWWKAHRGALVSLARRVPAVRGTLLELTPPSGEDGALTALWLDVLTESGATAGLLREDLPADQRCADGAAGWLERFHAARHNGWNVRPTLPALLDLVERCAQRLRAELARPGREHGLRVGVEDADLLDLLLTLGVPVADPDENDHSRRHGHLNLRDWARADQRRDLLALAADPRFRPAFRRALDALGDATGGSDIIRRVAASPGGRPLLAAWTHDVAAASTAAGLPAVPEAISRLAWLPAEALALAPDAVAAAAATDLAETLARTLRSGLFEELAWPAWESAVAELAPHGDSSDLTVVEAWPYLIVANHTQVRVVDADSTVLTHDLRGPSGNRHRFGFHYVDGELLVFWYSWTDSVTQGYWHHSPGTVLTLEGDRNHWSLRSDHGTLPLAAGGRATGAGVLHRGDTRLPAERPVLCDGVSYWVWRDRDQESETGWVEYDPAGPSYGRLSRPAFLADALTGHPEGAVPAERTAWLRPGPEVPGSVLGARGLHGWRTVRVPGHGWHAADPVGRTVTVPEGHDMPVAALVLPGDDRPRALTRSWRAVSLTDPDGVVTTCSRSDSSHAAFATRSVQLPPLSHWYALRPRDPEGSAALRTADRETLAALLKAAAAAERGEALAGLVAAALPQVTAPRLIGGIVEVLRFTLAQQKELDGVAARLHPDSRAARAAEQVEGASDRLIGDALSGIIGSGYYRWGSDDNTAHRLLHDLAAARRATDATAVPGRLHFDVPAPPQSGLPWAPLLDQPAAVAYRAVALGTADEHRHALLGLLAAIDEQGLASAEGSAPHWRRVLLHLDRSHLSGPAGTERNVHQRAVLPLGGGAVLAVTDHGHDVPDGHEYGALFHDPTGRFAAPAPYTLRGAAPVGDPLRGPGWLTAFRTAAADRGTAPFFPEAVAEFSRLTGVSGTTARLVLAGMPHLDAWERNFLPAELRKALGLKAADAAAARAELKNLDVDVRRAVIAALLPADPARLWDEGPDAAAAAEVWIRRVGRRTPVPDWLATEAARAVRGSWPVHRSLPALLDPAAAPELSTDLPWKVVTDHVEPAVPAEHPFTSDVLTGSIAAAAWLAHRLPAGDPVRAALPPVLTALRQRLAAPELMLSVGYFTSLADFRKAAGTPTETATDHERYGAVVMATHDGQPRPAVRPALLDSTGSDPYLPMLRGDDQHPLPVEAALRAVYDPGFAALLADPGAPAAGAADAEGTWWPQDPGRSVPEVVAEVSATYGLGADAAVLYLALLAMPDPTDRNTARWTGWKPARLKAARAELAATELVVSGSRARAGRTLFLPGGWAEPSTPVLPVEQWKLPMYGLAPGGAPGLGVLVPGEPAADLYRRAWQRVREGDAPRFEQLQVKRTRKRRG</sequence>
<organism evidence="2 3">
    <name type="scientific">Streptomyces subrutilus</name>
    <dbReference type="NCBI Taxonomy" id="36818"/>
    <lineage>
        <taxon>Bacteria</taxon>
        <taxon>Bacillati</taxon>
        <taxon>Actinomycetota</taxon>
        <taxon>Actinomycetes</taxon>
        <taxon>Kitasatosporales</taxon>
        <taxon>Streptomycetaceae</taxon>
        <taxon>Streptomyces</taxon>
    </lineage>
</organism>
<keyword evidence="2" id="KW-0238">DNA-binding</keyword>
<feature type="compositionally biased region" description="Low complexity" evidence="1">
    <location>
        <begin position="7"/>
        <end position="17"/>
    </location>
</feature>
<evidence type="ECO:0000313" key="2">
    <source>
        <dbReference type="EMBL" id="GGZ46138.1"/>
    </source>
</evidence>
<dbReference type="GO" id="GO:0003677">
    <property type="term" value="F:DNA binding"/>
    <property type="evidence" value="ECO:0007669"/>
    <property type="project" value="UniProtKB-KW"/>
</dbReference>
<feature type="compositionally biased region" description="Basic and acidic residues" evidence="1">
    <location>
        <begin position="18"/>
        <end position="30"/>
    </location>
</feature>
<proteinExistence type="predicted"/>
<reference evidence="2" key="2">
    <citation type="submission" date="2020-09" db="EMBL/GenBank/DDBJ databases">
        <authorList>
            <person name="Sun Q."/>
            <person name="Ohkuma M."/>
        </authorList>
    </citation>
    <scope>NUCLEOTIDE SEQUENCE</scope>
    <source>
        <strain evidence="2">JCM 4834</strain>
    </source>
</reference>
<dbReference type="EMBL" id="BMVX01000001">
    <property type="protein sequence ID" value="GGZ46138.1"/>
    <property type="molecule type" value="Genomic_DNA"/>
</dbReference>
<reference evidence="2" key="1">
    <citation type="journal article" date="2014" name="Int. J. Syst. Evol. Microbiol.">
        <title>Complete genome sequence of Corynebacterium casei LMG S-19264T (=DSM 44701T), isolated from a smear-ripened cheese.</title>
        <authorList>
            <consortium name="US DOE Joint Genome Institute (JGI-PGF)"/>
            <person name="Walter F."/>
            <person name="Albersmeier A."/>
            <person name="Kalinowski J."/>
            <person name="Ruckert C."/>
        </authorList>
    </citation>
    <scope>NUCLEOTIDE SEQUENCE</scope>
    <source>
        <strain evidence="2">JCM 4834</strain>
    </source>
</reference>
<dbReference type="Proteomes" id="UP000634660">
    <property type="component" value="Unassembled WGS sequence"/>
</dbReference>
<accession>A0A918QFI4</accession>
<protein>
    <submittedName>
        <fullName evidence="2">DNA-binding protein</fullName>
    </submittedName>
</protein>
<gene>
    <name evidence="2" type="ORF">GCM10010371_01520</name>
</gene>